<organism evidence="2 3">
    <name type="scientific">Gluconacetobacter aggeris</name>
    <dbReference type="NCBI Taxonomy" id="1286186"/>
    <lineage>
        <taxon>Bacteria</taxon>
        <taxon>Pseudomonadati</taxon>
        <taxon>Pseudomonadota</taxon>
        <taxon>Alphaproteobacteria</taxon>
        <taxon>Acetobacterales</taxon>
        <taxon>Acetobacteraceae</taxon>
        <taxon>Gluconacetobacter</taxon>
    </lineage>
</organism>
<feature type="region of interest" description="Disordered" evidence="1">
    <location>
        <begin position="84"/>
        <end position="105"/>
    </location>
</feature>
<name>A0A7W4NXX1_9PROT</name>
<dbReference type="RefSeq" id="WP_182987781.1">
    <property type="nucleotide sequence ID" value="NZ_JABEQD010000022.1"/>
</dbReference>
<evidence type="ECO:0000313" key="2">
    <source>
        <dbReference type="EMBL" id="MBB2170336.1"/>
    </source>
</evidence>
<proteinExistence type="predicted"/>
<sequence length="358" mass="38095">MLGVAVRSQDHSGRNISDRHYTTGKAEHSGSDLGTHTDRAEVEGTQDATIMSIGHPANSAEFLIFRGYGPKGTIVDAASFEEGRAKHRDNQRPDDVAETPAQSSHVNLAPALLSNKLMVSTGSGDGGGGSEGENITVTAPRTNQQPPPEAAPGTVPRGQNGDGSDGTGGYSSTSTVASVADSSPAIQLIRTTPTGDSEYNKLISEGWKFTWTDQLQSFTNRTDHSINISNRWINDPHAAASQIAHEMGHALYDPPVDESSRDNFIRTELYGEGAATANNIKISLEAGDRNIPISGSSELIGTYIDEYNDGIRAGDMTVAYREIGNTYGTSEVTGAGVSYSETYGHWYDVEKATGQITK</sequence>
<feature type="compositionally biased region" description="Polar residues" evidence="1">
    <location>
        <begin position="135"/>
        <end position="144"/>
    </location>
</feature>
<reference evidence="2 3" key="1">
    <citation type="submission" date="2020-04" db="EMBL/GenBank/DDBJ databases">
        <title>Description of novel Gluconacetobacter.</title>
        <authorList>
            <person name="Sombolestani A."/>
        </authorList>
    </citation>
    <scope>NUCLEOTIDE SEQUENCE [LARGE SCALE GENOMIC DNA]</scope>
    <source>
        <strain evidence="2 3">LMG 27801</strain>
    </source>
</reference>
<evidence type="ECO:0000256" key="1">
    <source>
        <dbReference type="SAM" id="MobiDB-lite"/>
    </source>
</evidence>
<keyword evidence="3" id="KW-1185">Reference proteome</keyword>
<feature type="region of interest" description="Disordered" evidence="1">
    <location>
        <begin position="1"/>
        <end position="37"/>
    </location>
</feature>
<comment type="caution">
    <text evidence="2">The sequence shown here is derived from an EMBL/GenBank/DDBJ whole genome shotgun (WGS) entry which is preliminary data.</text>
</comment>
<feature type="region of interest" description="Disordered" evidence="1">
    <location>
        <begin position="118"/>
        <end position="178"/>
    </location>
</feature>
<protein>
    <submittedName>
        <fullName evidence="2">Uncharacterized protein</fullName>
    </submittedName>
</protein>
<accession>A0A7W4NXX1</accession>
<feature type="compositionally biased region" description="Basic and acidic residues" evidence="1">
    <location>
        <begin position="84"/>
        <end position="95"/>
    </location>
</feature>
<dbReference type="Proteomes" id="UP000559860">
    <property type="component" value="Unassembled WGS sequence"/>
</dbReference>
<feature type="compositionally biased region" description="Gly residues" evidence="1">
    <location>
        <begin position="160"/>
        <end position="169"/>
    </location>
</feature>
<feature type="compositionally biased region" description="Basic and acidic residues" evidence="1">
    <location>
        <begin position="8"/>
        <end position="37"/>
    </location>
</feature>
<dbReference type="AlphaFoldDB" id="A0A7W4NXX1"/>
<dbReference type="EMBL" id="JABEQD010000022">
    <property type="protein sequence ID" value="MBB2170336.1"/>
    <property type="molecule type" value="Genomic_DNA"/>
</dbReference>
<evidence type="ECO:0000313" key="3">
    <source>
        <dbReference type="Proteomes" id="UP000559860"/>
    </source>
</evidence>
<gene>
    <name evidence="2" type="ORF">HLH36_18645</name>
</gene>